<reference evidence="6 7" key="1">
    <citation type="submission" date="2019-06" db="EMBL/GenBank/DDBJ databases">
        <title>A chromosomal-level reference genome of Carpinus fangiana (Coryloideae, Betulaceae).</title>
        <authorList>
            <person name="Yang X."/>
            <person name="Wang Z."/>
            <person name="Zhang L."/>
            <person name="Hao G."/>
            <person name="Liu J."/>
            <person name="Yang Y."/>
        </authorList>
    </citation>
    <scope>NUCLEOTIDE SEQUENCE [LARGE SCALE GENOMIC DNA]</scope>
    <source>
        <strain evidence="6">Cfa_2016G</strain>
        <tissue evidence="6">Leaf</tissue>
    </source>
</reference>
<evidence type="ECO:0000256" key="2">
    <source>
        <dbReference type="ARBA" id="ARBA00022490"/>
    </source>
</evidence>
<feature type="coiled-coil region" evidence="4">
    <location>
        <begin position="697"/>
        <end position="724"/>
    </location>
</feature>
<gene>
    <name evidence="6" type="ORF">FH972_022196</name>
</gene>
<accession>A0A5N6KS28</accession>
<proteinExistence type="predicted"/>
<comment type="caution">
    <text evidence="6">The sequence shown here is derived from an EMBL/GenBank/DDBJ whole genome shotgun (WGS) entry which is preliminary data.</text>
</comment>
<dbReference type="Proteomes" id="UP000327013">
    <property type="component" value="Unassembled WGS sequence"/>
</dbReference>
<dbReference type="InterPro" id="IPR043936">
    <property type="entry name" value="HOOK_N"/>
</dbReference>
<dbReference type="GO" id="GO:0051959">
    <property type="term" value="F:dynein light intermediate chain binding"/>
    <property type="evidence" value="ECO:0007669"/>
    <property type="project" value="TreeGrafter"/>
</dbReference>
<dbReference type="GO" id="GO:0005815">
    <property type="term" value="C:microtubule organizing center"/>
    <property type="evidence" value="ECO:0007669"/>
    <property type="project" value="TreeGrafter"/>
</dbReference>
<feature type="domain" description="HOOK N-terminal" evidence="5">
    <location>
        <begin position="8"/>
        <end position="130"/>
    </location>
</feature>
<sequence>MDPDPPELTTALFRWANTFDLGKTVESWRDLQDGHVLWKILQDVEPDYFSGELPESSASAQENWIPRWQNLKHIDRLVMMYIRDECGKLLELSKRMNPDLKAVAIDASSEDLIQVLKAVMLAAMYSPVSNQRMVAVMEQLGAKVALPIASCIGQMDAADKRLVAELDAHTGVDSDVEGIGSPERINTPQLRGFRRDPDLEREERLFHAYANIKELEEKNTGLVSELERMRGQLANLEDDLTEAKYRLENGGHVDASNEMLEQLRLKSNRDKDYIAELETELGSARNGVESLERQLERLTADEASKQQLRDELQLLKVERDDLLQKSKASENLKKKIQTLQESDKAGQNLREDLEAAQEEVVQLRPFKDRCIALQRAYEEQGKTIANGEQEIFDQKTTRKRLDHEIKVLSQRLEAARERQQRDAETMNEQEERIRELDGGAVKEPALTETLDDELTSRDKIHNEMKKRIAQLESENAQLKTASGASEESAIHAQNMQMLQTRCEKLEKQYLDIYQENLGLESALKDAEEDTLQSRPFLELRDRLHTEEQLRTTKEKRLFDVEAELADTKVRMQASESKLGAVGKEKSDALDELKQSIANETATVQGENSRLVSHVKALETELDEHKSLLRHALLDKYALLKEDKDLREKNEFKLVSEELKGFKGDPDSFYDVAASFTQRIEESRGLVAAKEAEMVKAQSQHQAQVEVLENRAKKAEEEAAKGTTTPLQENIQRELQLMTTAWYDVTSRMQSDAVVVQRRGDAPKSFLHRQRRLMNAAAGLPKRAR</sequence>
<feature type="coiled-coil region" evidence="4">
    <location>
        <begin position="398"/>
        <end position="436"/>
    </location>
</feature>
<feature type="coiled-coil region" evidence="4">
    <location>
        <begin position="461"/>
        <end position="515"/>
    </location>
</feature>
<evidence type="ECO:0000313" key="6">
    <source>
        <dbReference type="EMBL" id="KAB8339263.1"/>
    </source>
</evidence>
<dbReference type="GO" id="GO:0030705">
    <property type="term" value="P:cytoskeleton-dependent intracellular transport"/>
    <property type="evidence" value="ECO:0007669"/>
    <property type="project" value="InterPro"/>
</dbReference>
<keyword evidence="7" id="KW-1185">Reference proteome</keyword>
<dbReference type="GO" id="GO:0005737">
    <property type="term" value="C:cytoplasm"/>
    <property type="evidence" value="ECO:0007669"/>
    <property type="project" value="UniProtKB-SubCell"/>
</dbReference>
<organism evidence="6 7">
    <name type="scientific">Carpinus fangiana</name>
    <dbReference type="NCBI Taxonomy" id="176857"/>
    <lineage>
        <taxon>Eukaryota</taxon>
        <taxon>Viridiplantae</taxon>
        <taxon>Streptophyta</taxon>
        <taxon>Embryophyta</taxon>
        <taxon>Tracheophyta</taxon>
        <taxon>Spermatophyta</taxon>
        <taxon>Magnoliopsida</taxon>
        <taxon>eudicotyledons</taxon>
        <taxon>Gunneridae</taxon>
        <taxon>Pentapetalae</taxon>
        <taxon>rosids</taxon>
        <taxon>fabids</taxon>
        <taxon>Fagales</taxon>
        <taxon>Betulaceae</taxon>
        <taxon>Carpinus</taxon>
    </lineage>
</organism>
<dbReference type="EMBL" id="VIBQ01000010">
    <property type="protein sequence ID" value="KAB8339263.1"/>
    <property type="molecule type" value="Genomic_DNA"/>
</dbReference>
<protein>
    <recommendedName>
        <fullName evidence="5">HOOK N-terminal domain-containing protein</fullName>
    </recommendedName>
</protein>
<feature type="coiled-coil region" evidence="4">
    <location>
        <begin position="212"/>
        <end position="359"/>
    </location>
</feature>
<comment type="subcellular location">
    <subcellularLocation>
        <location evidence="1">Cytoplasm</location>
    </subcellularLocation>
</comment>
<dbReference type="CDD" id="cd22211">
    <property type="entry name" value="HkD_SF"/>
    <property type="match status" value="1"/>
</dbReference>
<evidence type="ECO:0000313" key="7">
    <source>
        <dbReference type="Proteomes" id="UP000327013"/>
    </source>
</evidence>
<keyword evidence="2" id="KW-0963">Cytoplasm</keyword>
<dbReference type="GO" id="GO:0008017">
    <property type="term" value="F:microtubule binding"/>
    <property type="evidence" value="ECO:0007669"/>
    <property type="project" value="TreeGrafter"/>
</dbReference>
<dbReference type="InterPro" id="IPR036872">
    <property type="entry name" value="CH_dom_sf"/>
</dbReference>
<evidence type="ECO:0000256" key="3">
    <source>
        <dbReference type="ARBA" id="ARBA00023054"/>
    </source>
</evidence>
<evidence type="ECO:0000256" key="4">
    <source>
        <dbReference type="SAM" id="Coils"/>
    </source>
</evidence>
<dbReference type="AlphaFoldDB" id="A0A5N6KS28"/>
<evidence type="ECO:0000256" key="1">
    <source>
        <dbReference type="ARBA" id="ARBA00004496"/>
    </source>
</evidence>
<dbReference type="PANTHER" id="PTHR18947:SF28">
    <property type="entry name" value="GIRDIN, ISOFORM A"/>
    <property type="match status" value="1"/>
</dbReference>
<dbReference type="OrthoDB" id="2129491at2759"/>
<dbReference type="Pfam" id="PF19047">
    <property type="entry name" value="HOOK_N"/>
    <property type="match status" value="1"/>
</dbReference>
<name>A0A5N6KS28_9ROSI</name>
<dbReference type="Gene3D" id="1.10.418.10">
    <property type="entry name" value="Calponin-like domain"/>
    <property type="match status" value="1"/>
</dbReference>
<evidence type="ECO:0000259" key="5">
    <source>
        <dbReference type="Pfam" id="PF19047"/>
    </source>
</evidence>
<dbReference type="PANTHER" id="PTHR18947">
    <property type="entry name" value="HOOK PROTEINS"/>
    <property type="match status" value="1"/>
</dbReference>
<dbReference type="GO" id="GO:0031122">
    <property type="term" value="P:cytoplasmic microtubule organization"/>
    <property type="evidence" value="ECO:0007669"/>
    <property type="project" value="TreeGrafter"/>
</dbReference>
<dbReference type="SUPFAM" id="SSF116907">
    <property type="entry name" value="Hook domain"/>
    <property type="match status" value="1"/>
</dbReference>
<keyword evidence="3 4" id="KW-0175">Coiled coil</keyword>